<evidence type="ECO:0000313" key="2">
    <source>
        <dbReference type="EMBL" id="MDD9206973.1"/>
    </source>
</evidence>
<gene>
    <name evidence="2" type="ORF">PU560_10915</name>
</gene>
<keyword evidence="3" id="KW-1185">Reference proteome</keyword>
<evidence type="ECO:0000256" key="1">
    <source>
        <dbReference type="SAM" id="Phobius"/>
    </source>
</evidence>
<keyword evidence="1" id="KW-1133">Transmembrane helix</keyword>
<comment type="caution">
    <text evidence="2">The sequence shown here is derived from an EMBL/GenBank/DDBJ whole genome shotgun (WGS) entry which is preliminary data.</text>
</comment>
<feature type="transmembrane region" description="Helical" evidence="1">
    <location>
        <begin position="26"/>
        <end position="52"/>
    </location>
</feature>
<dbReference type="Proteomes" id="UP001165561">
    <property type="component" value="Unassembled WGS sequence"/>
</dbReference>
<protein>
    <recommendedName>
        <fullName evidence="4">DUF4190 domain-containing protein</fullName>
    </recommendedName>
</protein>
<keyword evidence="1" id="KW-0472">Membrane</keyword>
<accession>A0ABT5TY29</accession>
<proteinExistence type="predicted"/>
<feature type="transmembrane region" description="Helical" evidence="1">
    <location>
        <begin position="64"/>
        <end position="86"/>
    </location>
</feature>
<evidence type="ECO:0008006" key="4">
    <source>
        <dbReference type="Google" id="ProtNLM"/>
    </source>
</evidence>
<evidence type="ECO:0000313" key="3">
    <source>
        <dbReference type="Proteomes" id="UP001165561"/>
    </source>
</evidence>
<reference evidence="2" key="1">
    <citation type="submission" date="2023-02" db="EMBL/GenBank/DDBJ databases">
        <title>Georgenia sp.10Sc9-8, isolated from a soil sample collected from the Taklamakan desert.</title>
        <authorList>
            <person name="Liu S."/>
        </authorList>
    </citation>
    <scope>NUCLEOTIDE SEQUENCE</scope>
    <source>
        <strain evidence="2">10Sc9-8</strain>
    </source>
</reference>
<organism evidence="2 3">
    <name type="scientific">Georgenia halotolerans</name>
    <dbReference type="NCBI Taxonomy" id="3028317"/>
    <lineage>
        <taxon>Bacteria</taxon>
        <taxon>Bacillati</taxon>
        <taxon>Actinomycetota</taxon>
        <taxon>Actinomycetes</taxon>
        <taxon>Micrococcales</taxon>
        <taxon>Bogoriellaceae</taxon>
        <taxon>Georgenia</taxon>
    </lineage>
</organism>
<dbReference type="EMBL" id="JARACI010001017">
    <property type="protein sequence ID" value="MDD9206973.1"/>
    <property type="molecule type" value="Genomic_DNA"/>
</dbReference>
<sequence length="88" mass="8862">MAQGNQVGGDRGQVGRTDSGSNVLSIIAFVLSAIALFFIPLVFGGAAIIAAIIALVRKERLAKIALIVAIAATVLGMVLGAIILSATT</sequence>
<name>A0ABT5TY29_9MICO</name>
<keyword evidence="1" id="KW-0812">Transmembrane</keyword>